<evidence type="ECO:0000313" key="2">
    <source>
        <dbReference type="Proteomes" id="UP000078542"/>
    </source>
</evidence>
<reference evidence="1 2" key="1">
    <citation type="submission" date="2016-03" db="EMBL/GenBank/DDBJ databases">
        <title>Cyphomyrmex costatus WGS genome.</title>
        <authorList>
            <person name="Nygaard S."/>
            <person name="Hu H."/>
            <person name="Boomsma J."/>
            <person name="Zhang G."/>
        </authorList>
    </citation>
    <scope>NUCLEOTIDE SEQUENCE [LARGE SCALE GENOMIC DNA]</scope>
    <source>
        <strain evidence="1">MS0001</strain>
        <tissue evidence="1">Whole body</tissue>
    </source>
</reference>
<organism evidence="1 2">
    <name type="scientific">Cyphomyrmex costatus</name>
    <dbReference type="NCBI Taxonomy" id="456900"/>
    <lineage>
        <taxon>Eukaryota</taxon>
        <taxon>Metazoa</taxon>
        <taxon>Ecdysozoa</taxon>
        <taxon>Arthropoda</taxon>
        <taxon>Hexapoda</taxon>
        <taxon>Insecta</taxon>
        <taxon>Pterygota</taxon>
        <taxon>Neoptera</taxon>
        <taxon>Endopterygota</taxon>
        <taxon>Hymenoptera</taxon>
        <taxon>Apocrita</taxon>
        <taxon>Aculeata</taxon>
        <taxon>Formicoidea</taxon>
        <taxon>Formicidae</taxon>
        <taxon>Myrmicinae</taxon>
        <taxon>Cyphomyrmex</taxon>
    </lineage>
</organism>
<proteinExistence type="predicted"/>
<sequence length="84" mass="9075">PFPTFPGASFTSYLSVIFGSKQASVALSLSTANTEWMKAGESRIQDTGIEREQISAVICKSRIKILDSVDAKRAACTHCAHGRE</sequence>
<dbReference type="EMBL" id="KQ978252">
    <property type="protein sequence ID" value="KYM95901.1"/>
    <property type="molecule type" value="Genomic_DNA"/>
</dbReference>
<keyword evidence="2" id="KW-1185">Reference proteome</keyword>
<name>A0A151IA06_9HYME</name>
<dbReference type="AlphaFoldDB" id="A0A151IA06"/>
<feature type="non-terminal residue" evidence="1">
    <location>
        <position position="1"/>
    </location>
</feature>
<accession>A0A151IA06</accession>
<protein>
    <submittedName>
        <fullName evidence="1">Uncharacterized protein</fullName>
    </submittedName>
</protein>
<gene>
    <name evidence="1" type="ORF">ALC62_13447</name>
</gene>
<evidence type="ECO:0000313" key="1">
    <source>
        <dbReference type="EMBL" id="KYM95901.1"/>
    </source>
</evidence>
<dbReference type="Proteomes" id="UP000078542">
    <property type="component" value="Unassembled WGS sequence"/>
</dbReference>